<dbReference type="Pfam" id="PF00990">
    <property type="entry name" value="GGDEF"/>
    <property type="match status" value="1"/>
</dbReference>
<dbReference type="EMBL" id="CP071446">
    <property type="protein sequence ID" value="QTA37731.1"/>
    <property type="molecule type" value="Genomic_DNA"/>
</dbReference>
<feature type="domain" description="Response regulatory" evidence="2">
    <location>
        <begin position="3"/>
        <end position="119"/>
    </location>
</feature>
<dbReference type="SMART" id="SM00448">
    <property type="entry name" value="REC"/>
    <property type="match status" value="1"/>
</dbReference>
<dbReference type="PANTHER" id="PTHR45138">
    <property type="entry name" value="REGULATORY COMPONENTS OF SENSORY TRANSDUCTION SYSTEM"/>
    <property type="match status" value="1"/>
</dbReference>
<evidence type="ECO:0000313" key="5">
    <source>
        <dbReference type="Proteomes" id="UP000671862"/>
    </source>
</evidence>
<dbReference type="CDD" id="cd01949">
    <property type="entry name" value="GGDEF"/>
    <property type="match status" value="1"/>
</dbReference>
<dbReference type="PROSITE" id="PS50110">
    <property type="entry name" value="RESPONSE_REGULATORY"/>
    <property type="match status" value="1"/>
</dbReference>
<sequence>MKKVLVIDDSKFWRLFLSDVVNSLGCEVKTAESGISGVNEALKFLPDLVITDYNMPDISGLYVSMVLRSIPEFQSIGIIILTGSEDVINEYWAKKSGANKFLSKLIGKDRIKSELSVFLDNGFYAGNLNDNRSFTFEDIYQVIEKKMKSEIIKREILGFLKYIRDEKHVMNSLKKLISHFTSFTGFYSALLSPSEGRIYNLSEKVNPNHLKALLLSFLNKPITPSKWSYTGAFDENSQRRIKNYYAQPICYENEEIGIILLENPAFTVGLREFLKEAIESLGMLFSTLNNFKEYNNAALLDGLTGLLNKKSLIESIENMMEKYKNDLTLAMFDIDNFKQVNDIYGHLTGDLVLKEIAKIFLEVIDEKAMAGRYGGEEFIIVFKSPDMAIKFVEKIYEKIQSYNWKKVIGDDKKITISGGIARNQEGYTVTDLISAADMLLYKAKKDGKNRFYVSMFKTKGRHLLL</sequence>
<name>A0ABX7S7A7_9BACT</name>
<dbReference type="InterPro" id="IPR029787">
    <property type="entry name" value="Nucleotide_cyclase"/>
</dbReference>
<gene>
    <name evidence="4" type="ORF">JYK00_08390</name>
</gene>
<evidence type="ECO:0000256" key="1">
    <source>
        <dbReference type="PROSITE-ProRule" id="PRU00169"/>
    </source>
</evidence>
<keyword evidence="1" id="KW-0597">Phosphoprotein</keyword>
<keyword evidence="5" id="KW-1185">Reference proteome</keyword>
<dbReference type="RefSeq" id="WP_207566455.1">
    <property type="nucleotide sequence ID" value="NZ_CP071446.1"/>
</dbReference>
<evidence type="ECO:0000259" key="2">
    <source>
        <dbReference type="PROSITE" id="PS50110"/>
    </source>
</evidence>
<dbReference type="PANTHER" id="PTHR45138:SF24">
    <property type="entry name" value="DIGUANYLATE CYCLASE DGCC-RELATED"/>
    <property type="match status" value="1"/>
</dbReference>
<dbReference type="SUPFAM" id="SSF55073">
    <property type="entry name" value="Nucleotide cyclase"/>
    <property type="match status" value="1"/>
</dbReference>
<reference evidence="4 5" key="1">
    <citation type="submission" date="2021-03" db="EMBL/GenBank/DDBJ databases">
        <title>Thermosipho ferrireducens sp.nov., an anaerobic thermophilic iron-reducing bacterium isolated from a deep-sea hydrothermal sulfide deposits.</title>
        <authorList>
            <person name="Zeng X."/>
            <person name="Chen Y."/>
            <person name="Shao Z."/>
        </authorList>
    </citation>
    <scope>NUCLEOTIDE SEQUENCE [LARGE SCALE GENOMIC DNA]</scope>
    <source>
        <strain evidence="4 5">JL129W03</strain>
    </source>
</reference>
<dbReference type="InterPro" id="IPR043128">
    <property type="entry name" value="Rev_trsase/Diguanyl_cyclase"/>
</dbReference>
<protein>
    <submittedName>
        <fullName evidence="4">Diguanylate cyclase</fullName>
    </submittedName>
</protein>
<feature type="domain" description="GGDEF" evidence="3">
    <location>
        <begin position="325"/>
        <end position="456"/>
    </location>
</feature>
<dbReference type="Proteomes" id="UP000671862">
    <property type="component" value="Chromosome"/>
</dbReference>
<dbReference type="PROSITE" id="PS50887">
    <property type="entry name" value="GGDEF"/>
    <property type="match status" value="1"/>
</dbReference>
<dbReference type="CDD" id="cd00156">
    <property type="entry name" value="REC"/>
    <property type="match status" value="1"/>
</dbReference>
<dbReference type="InterPro" id="IPR001789">
    <property type="entry name" value="Sig_transdc_resp-reg_receiver"/>
</dbReference>
<dbReference type="Pfam" id="PF00072">
    <property type="entry name" value="Response_reg"/>
    <property type="match status" value="1"/>
</dbReference>
<dbReference type="InterPro" id="IPR050469">
    <property type="entry name" value="Diguanylate_Cyclase"/>
</dbReference>
<dbReference type="Gene3D" id="3.30.70.270">
    <property type="match status" value="1"/>
</dbReference>
<proteinExistence type="predicted"/>
<dbReference type="InterPro" id="IPR000160">
    <property type="entry name" value="GGDEF_dom"/>
</dbReference>
<evidence type="ECO:0000259" key="3">
    <source>
        <dbReference type="PROSITE" id="PS50887"/>
    </source>
</evidence>
<evidence type="ECO:0000313" key="4">
    <source>
        <dbReference type="EMBL" id="QTA37731.1"/>
    </source>
</evidence>
<dbReference type="InterPro" id="IPR011006">
    <property type="entry name" value="CheY-like_superfamily"/>
</dbReference>
<feature type="modified residue" description="4-aspartylphosphate" evidence="1">
    <location>
        <position position="52"/>
    </location>
</feature>
<dbReference type="SMART" id="SM00267">
    <property type="entry name" value="GGDEF"/>
    <property type="match status" value="1"/>
</dbReference>
<organism evidence="4 5">
    <name type="scientific">Thermosipho ferrireducens</name>
    <dbReference type="NCBI Taxonomy" id="2571116"/>
    <lineage>
        <taxon>Bacteria</taxon>
        <taxon>Thermotogati</taxon>
        <taxon>Thermotogota</taxon>
        <taxon>Thermotogae</taxon>
        <taxon>Thermotogales</taxon>
        <taxon>Fervidobacteriaceae</taxon>
        <taxon>Thermosipho</taxon>
    </lineage>
</organism>
<dbReference type="SUPFAM" id="SSF52172">
    <property type="entry name" value="CheY-like"/>
    <property type="match status" value="1"/>
</dbReference>
<accession>A0ABX7S7A7</accession>
<dbReference type="Gene3D" id="3.40.50.2300">
    <property type="match status" value="1"/>
</dbReference>
<dbReference type="NCBIfam" id="TIGR00254">
    <property type="entry name" value="GGDEF"/>
    <property type="match status" value="1"/>
</dbReference>